<dbReference type="Pfam" id="PF12456">
    <property type="entry name" value="hSac2"/>
    <property type="match status" value="1"/>
</dbReference>
<evidence type="ECO:0000313" key="3">
    <source>
        <dbReference type="EMBL" id="EFX90199.1"/>
    </source>
</evidence>
<dbReference type="eggNOG" id="ENOG502QTYQ">
    <property type="taxonomic scope" value="Eukaryota"/>
</dbReference>
<dbReference type="Proteomes" id="UP000000305">
    <property type="component" value="Unassembled WGS sequence"/>
</dbReference>
<keyword evidence="4" id="KW-1185">Reference proteome</keyword>
<dbReference type="STRING" id="6669.E9FRH0"/>
<feature type="domain" description="HSac2" evidence="2">
    <location>
        <begin position="96"/>
        <end position="268"/>
    </location>
</feature>
<evidence type="ECO:0000256" key="1">
    <source>
        <dbReference type="ARBA" id="ARBA00009163"/>
    </source>
</evidence>
<accession>E9FRH0</accession>
<evidence type="ECO:0000313" key="4">
    <source>
        <dbReference type="Proteomes" id="UP000000305"/>
    </source>
</evidence>
<reference evidence="3 4" key="1">
    <citation type="journal article" date="2011" name="Science">
        <title>The ecoresponsive genome of Daphnia pulex.</title>
        <authorList>
            <person name="Colbourne J.K."/>
            <person name="Pfrender M.E."/>
            <person name="Gilbert D."/>
            <person name="Thomas W.K."/>
            <person name="Tucker A."/>
            <person name="Oakley T.H."/>
            <person name="Tokishita S."/>
            <person name="Aerts A."/>
            <person name="Arnold G.J."/>
            <person name="Basu M.K."/>
            <person name="Bauer D.J."/>
            <person name="Caceres C.E."/>
            <person name="Carmel L."/>
            <person name="Casola C."/>
            <person name="Choi J.H."/>
            <person name="Detter J.C."/>
            <person name="Dong Q."/>
            <person name="Dusheyko S."/>
            <person name="Eads B.D."/>
            <person name="Frohlich T."/>
            <person name="Geiler-Samerotte K.A."/>
            <person name="Gerlach D."/>
            <person name="Hatcher P."/>
            <person name="Jogdeo S."/>
            <person name="Krijgsveld J."/>
            <person name="Kriventseva E.V."/>
            <person name="Kultz D."/>
            <person name="Laforsch C."/>
            <person name="Lindquist E."/>
            <person name="Lopez J."/>
            <person name="Manak J.R."/>
            <person name="Muller J."/>
            <person name="Pangilinan J."/>
            <person name="Patwardhan R.P."/>
            <person name="Pitluck S."/>
            <person name="Pritham E.J."/>
            <person name="Rechtsteiner A."/>
            <person name="Rho M."/>
            <person name="Rogozin I.B."/>
            <person name="Sakarya O."/>
            <person name="Salamov A."/>
            <person name="Schaack S."/>
            <person name="Shapiro H."/>
            <person name="Shiga Y."/>
            <person name="Skalitzky C."/>
            <person name="Smith Z."/>
            <person name="Souvorov A."/>
            <person name="Sung W."/>
            <person name="Tang Z."/>
            <person name="Tsuchiya D."/>
            <person name="Tu H."/>
            <person name="Vos H."/>
            <person name="Wang M."/>
            <person name="Wolf Y.I."/>
            <person name="Yamagata H."/>
            <person name="Yamada T."/>
            <person name="Ye Y."/>
            <person name="Shaw J.R."/>
            <person name="Andrews J."/>
            <person name="Crease T.J."/>
            <person name="Tang H."/>
            <person name="Lucas S.M."/>
            <person name="Robertson H.M."/>
            <person name="Bork P."/>
            <person name="Koonin E.V."/>
            <person name="Zdobnov E.M."/>
            <person name="Grigoriev I.V."/>
            <person name="Lynch M."/>
            <person name="Boore J.L."/>
        </authorList>
    </citation>
    <scope>NUCLEOTIDE SEQUENCE [LARGE SCALE GENOMIC DNA]</scope>
</reference>
<gene>
    <name evidence="3" type="ORF">DAPPUDRAFT_310027</name>
</gene>
<dbReference type="KEGG" id="dpx:DAPPUDRAFT_310027"/>
<dbReference type="PANTHER" id="PTHR31108">
    <property type="entry name" value="TUMOR PROTEIN P63-REGULATED GENE 1-LIKE PROTEIN"/>
    <property type="match status" value="1"/>
</dbReference>
<dbReference type="AlphaFoldDB" id="E9FRH0"/>
<name>E9FRH0_DAPPU</name>
<dbReference type="InParanoid" id="E9FRH0"/>
<protein>
    <recommendedName>
        <fullName evidence="2">HSac2 domain-containing protein</fullName>
    </recommendedName>
</protein>
<dbReference type="PhylomeDB" id="E9FRH0"/>
<dbReference type="PANTHER" id="PTHR31108:SF1">
    <property type="entry name" value="HSAC2 DOMAIN-CONTAINING PROTEIN"/>
    <property type="match status" value="1"/>
</dbReference>
<dbReference type="PROSITE" id="PS51791">
    <property type="entry name" value="HSAC2"/>
    <property type="match status" value="1"/>
</dbReference>
<dbReference type="InterPro" id="IPR040242">
    <property type="entry name" value="TPRG1-like"/>
</dbReference>
<evidence type="ECO:0000259" key="2">
    <source>
        <dbReference type="PROSITE" id="PS51791"/>
    </source>
</evidence>
<dbReference type="OrthoDB" id="10012704at2759"/>
<dbReference type="InterPro" id="IPR022158">
    <property type="entry name" value="Inositol_phosphatase"/>
</dbReference>
<organism evidence="3 4">
    <name type="scientific">Daphnia pulex</name>
    <name type="common">Water flea</name>
    <dbReference type="NCBI Taxonomy" id="6669"/>
    <lineage>
        <taxon>Eukaryota</taxon>
        <taxon>Metazoa</taxon>
        <taxon>Ecdysozoa</taxon>
        <taxon>Arthropoda</taxon>
        <taxon>Crustacea</taxon>
        <taxon>Branchiopoda</taxon>
        <taxon>Diplostraca</taxon>
        <taxon>Cladocera</taxon>
        <taxon>Anomopoda</taxon>
        <taxon>Daphniidae</taxon>
        <taxon>Daphnia</taxon>
    </lineage>
</organism>
<comment type="similarity">
    <text evidence="1">Belongs to the TPRG1 family.</text>
</comment>
<dbReference type="GO" id="GO:0005737">
    <property type="term" value="C:cytoplasm"/>
    <property type="evidence" value="ECO:0000318"/>
    <property type="project" value="GO_Central"/>
</dbReference>
<dbReference type="InterPro" id="IPR034753">
    <property type="entry name" value="hSac2"/>
</dbReference>
<proteinExistence type="inferred from homology"/>
<dbReference type="EMBL" id="GL732523">
    <property type="protein sequence ID" value="EFX90199.1"/>
    <property type="molecule type" value="Genomic_DNA"/>
</dbReference>
<dbReference type="HOGENOM" id="CLU_066718_0_0_1"/>
<sequence>MLSEAETTPTLDEPNLPEFCGATLSLNNASGTIPNQKIAKQNIFSNNEADQMKERKKIVELQPCGPLSNCENVPLSPTVLSAEARGGDGQIISQGYFSSRNYMFAIENCKRILTRGEPENHGVFVGSWLLTMVDHWDNEKERLILLYSRTLFIVKYDFITTTLQSFETYALQKIIHLTIGNIEYPTHSITPKFQYLADSITGRFSSILRGNFNSQSPTELLHKRSTGEETQTDFTSDRLKRNGVRILFGSVPAEPNFTQLWNPWSKAIPWLTFLSHPLLSTEHTTPAIFDVKDFTVNLQRTLQNEYQGLVEYKPIIMNSYLGLPALVHNYSQFGFYKVRGKVSF</sequence>